<organism evidence="3 4">
    <name type="scientific">Flavobacterium chungangensis</name>
    <dbReference type="NCBI Taxonomy" id="2708132"/>
    <lineage>
        <taxon>Bacteria</taxon>
        <taxon>Pseudomonadati</taxon>
        <taxon>Bacteroidota</taxon>
        <taxon>Flavobacteriia</taxon>
        <taxon>Flavobacteriales</taxon>
        <taxon>Flavobacteriaceae</taxon>
        <taxon>Flavobacterium</taxon>
    </lineage>
</organism>
<accession>A0ABV8ZCC9</accession>
<feature type="signal peptide" evidence="1">
    <location>
        <begin position="1"/>
        <end position="24"/>
    </location>
</feature>
<feature type="chain" id="PRO_5047303539" evidence="1">
    <location>
        <begin position="25"/>
        <end position="141"/>
    </location>
</feature>
<dbReference type="RefSeq" id="WP_379796029.1">
    <property type="nucleotide sequence ID" value="NZ_JBHSFY010000003.1"/>
</dbReference>
<gene>
    <name evidence="3" type="ORF">ACFO3N_05930</name>
</gene>
<evidence type="ECO:0000313" key="3">
    <source>
        <dbReference type="EMBL" id="MFC4476598.1"/>
    </source>
</evidence>
<keyword evidence="1" id="KW-0732">Signal</keyword>
<dbReference type="Pfam" id="PF13648">
    <property type="entry name" value="Lipocalin_4"/>
    <property type="match status" value="1"/>
</dbReference>
<name>A0ABV8ZCC9_9FLAO</name>
<comment type="caution">
    <text evidence="3">The sequence shown here is derived from an EMBL/GenBank/DDBJ whole genome shotgun (WGS) entry which is preliminary data.</text>
</comment>
<sequence>MKKLSIFFVSVLALGLSVSCSSNDNDNASLEGKWEVYQDGTIVDGKEKLTPVVYEGGCNKDVFEIQAGGKFIDHYSQYSNSKCNDYTENGTWTRKDNKITVLYDGDTSGDNGEILVLNKTTLKIKYTYGVSETYVVEFKRI</sequence>
<feature type="domain" description="Lipocalin-like" evidence="2">
    <location>
        <begin position="30"/>
        <end position="124"/>
    </location>
</feature>
<evidence type="ECO:0000256" key="1">
    <source>
        <dbReference type="SAM" id="SignalP"/>
    </source>
</evidence>
<evidence type="ECO:0000259" key="2">
    <source>
        <dbReference type="Pfam" id="PF13648"/>
    </source>
</evidence>
<dbReference type="Proteomes" id="UP001596003">
    <property type="component" value="Unassembled WGS sequence"/>
</dbReference>
<dbReference type="InterPro" id="IPR024311">
    <property type="entry name" value="Lipocalin-like"/>
</dbReference>
<protein>
    <submittedName>
        <fullName evidence="3">Lipocalin family protein</fullName>
    </submittedName>
</protein>
<dbReference type="PROSITE" id="PS51257">
    <property type="entry name" value="PROKAR_LIPOPROTEIN"/>
    <property type="match status" value="1"/>
</dbReference>
<evidence type="ECO:0000313" key="4">
    <source>
        <dbReference type="Proteomes" id="UP001596003"/>
    </source>
</evidence>
<keyword evidence="4" id="KW-1185">Reference proteome</keyword>
<proteinExistence type="predicted"/>
<dbReference type="EMBL" id="JBHSFY010000003">
    <property type="protein sequence ID" value="MFC4476598.1"/>
    <property type="molecule type" value="Genomic_DNA"/>
</dbReference>
<reference evidence="4" key="1">
    <citation type="journal article" date="2019" name="Int. J. Syst. Evol. Microbiol.">
        <title>The Global Catalogue of Microorganisms (GCM) 10K type strain sequencing project: providing services to taxonomists for standard genome sequencing and annotation.</title>
        <authorList>
            <consortium name="The Broad Institute Genomics Platform"/>
            <consortium name="The Broad Institute Genome Sequencing Center for Infectious Disease"/>
            <person name="Wu L."/>
            <person name="Ma J."/>
        </authorList>
    </citation>
    <scope>NUCLEOTIDE SEQUENCE [LARGE SCALE GENOMIC DNA]</scope>
    <source>
        <strain evidence="4">NBRC 103627</strain>
    </source>
</reference>